<proteinExistence type="predicted"/>
<keyword evidence="1" id="KW-1133">Transmembrane helix</keyword>
<feature type="transmembrane region" description="Helical" evidence="1">
    <location>
        <begin position="30"/>
        <end position="49"/>
    </location>
</feature>
<evidence type="ECO:0000313" key="2">
    <source>
        <dbReference type="EMBL" id="ETX14106.1"/>
    </source>
</evidence>
<keyword evidence="3" id="KW-1185">Reference proteome</keyword>
<sequence length="100" mass="10815">MSERPEPPPRSAPLVFLERRSYRRRRMRDAARLLPVLGLFAWAIPLLWPQGEDGSPSVSGALIYVFTVWVVLVAVGAVLSVLTGDGDEPGAEDRSEGGGA</sequence>
<dbReference type="OrthoDB" id="7871801at2"/>
<feature type="transmembrane region" description="Helical" evidence="1">
    <location>
        <begin position="61"/>
        <end position="82"/>
    </location>
</feature>
<keyword evidence="1" id="KW-0812">Transmembrane</keyword>
<name>X7EFU6_9RHOB</name>
<evidence type="ECO:0000313" key="3">
    <source>
        <dbReference type="Proteomes" id="UP000022447"/>
    </source>
</evidence>
<gene>
    <name evidence="2" type="ORF">OCH239_05545</name>
</gene>
<dbReference type="Proteomes" id="UP000022447">
    <property type="component" value="Unassembled WGS sequence"/>
</dbReference>
<keyword evidence="1" id="KW-0472">Membrane</keyword>
<dbReference type="eggNOG" id="ENOG50319ZF">
    <property type="taxonomic scope" value="Bacteria"/>
</dbReference>
<comment type="caution">
    <text evidence="2">The sequence shown here is derived from an EMBL/GenBank/DDBJ whole genome shotgun (WGS) entry which is preliminary data.</text>
</comment>
<accession>X7EFU6</accession>
<dbReference type="STRING" id="1449350.OCH239_05545"/>
<reference evidence="2 3" key="1">
    <citation type="submission" date="2014-01" db="EMBL/GenBank/DDBJ databases">
        <title>Roseivivax halodurans JCM 10272 Genome Sequencing.</title>
        <authorList>
            <person name="Lai Q."/>
            <person name="Li G."/>
            <person name="Shao Z."/>
        </authorList>
    </citation>
    <scope>NUCLEOTIDE SEQUENCE [LARGE SCALE GENOMIC DNA]</scope>
    <source>
        <strain evidence="2 3">JCM 10272</strain>
    </source>
</reference>
<dbReference type="AlphaFoldDB" id="X7EFU6"/>
<dbReference type="RefSeq" id="WP_037263666.1">
    <property type="nucleotide sequence ID" value="NZ_JALZ01000014.1"/>
</dbReference>
<organism evidence="2 3">
    <name type="scientific">Roseivivax halodurans JCM 10272</name>
    <dbReference type="NCBI Taxonomy" id="1449350"/>
    <lineage>
        <taxon>Bacteria</taxon>
        <taxon>Pseudomonadati</taxon>
        <taxon>Pseudomonadota</taxon>
        <taxon>Alphaproteobacteria</taxon>
        <taxon>Rhodobacterales</taxon>
        <taxon>Roseobacteraceae</taxon>
        <taxon>Roseivivax</taxon>
    </lineage>
</organism>
<protein>
    <submittedName>
        <fullName evidence="2">Uncharacterized protein</fullName>
    </submittedName>
</protein>
<evidence type="ECO:0000256" key="1">
    <source>
        <dbReference type="SAM" id="Phobius"/>
    </source>
</evidence>
<dbReference type="EMBL" id="JALZ01000014">
    <property type="protein sequence ID" value="ETX14106.1"/>
    <property type="molecule type" value="Genomic_DNA"/>
</dbReference>